<dbReference type="EMBL" id="BAAASJ010000116">
    <property type="protein sequence ID" value="GAA2658794.1"/>
    <property type="molecule type" value="Genomic_DNA"/>
</dbReference>
<organism evidence="1 2">
    <name type="scientific">Streptomyces vastus</name>
    <dbReference type="NCBI Taxonomy" id="285451"/>
    <lineage>
        <taxon>Bacteria</taxon>
        <taxon>Bacillati</taxon>
        <taxon>Actinomycetota</taxon>
        <taxon>Actinomycetes</taxon>
        <taxon>Kitasatosporales</taxon>
        <taxon>Streptomycetaceae</taxon>
        <taxon>Streptomyces</taxon>
    </lineage>
</organism>
<keyword evidence="2" id="KW-1185">Reference proteome</keyword>
<proteinExistence type="predicted"/>
<dbReference type="Proteomes" id="UP001500151">
    <property type="component" value="Unassembled WGS sequence"/>
</dbReference>
<evidence type="ECO:0000313" key="1">
    <source>
        <dbReference type="EMBL" id="GAA2658794.1"/>
    </source>
</evidence>
<comment type="caution">
    <text evidence="1">The sequence shown here is derived from an EMBL/GenBank/DDBJ whole genome shotgun (WGS) entry which is preliminary data.</text>
</comment>
<name>A0ABN3RRE6_9ACTN</name>
<gene>
    <name evidence="1" type="ORF">GCM10010307_74900</name>
</gene>
<reference evidence="1 2" key="1">
    <citation type="journal article" date="2019" name="Int. J. Syst. Evol. Microbiol.">
        <title>The Global Catalogue of Microorganisms (GCM) 10K type strain sequencing project: providing services to taxonomists for standard genome sequencing and annotation.</title>
        <authorList>
            <consortium name="The Broad Institute Genomics Platform"/>
            <consortium name="The Broad Institute Genome Sequencing Center for Infectious Disease"/>
            <person name="Wu L."/>
            <person name="Ma J."/>
        </authorList>
    </citation>
    <scope>NUCLEOTIDE SEQUENCE [LARGE SCALE GENOMIC DNA]</scope>
    <source>
        <strain evidence="1 2">JCM 4524</strain>
    </source>
</reference>
<sequence length="121" mass="13669">MRSGATIQALDIQEAHFALPWSFERVLMSRGSLTKQQDWNDTGLALAFLDDLLAWHLKRWAECWPTVRAALKTPGRVPDLRDHDALGSFCDLVEEVTGPNDHVALLRTLIREEDEQAIGMT</sequence>
<accession>A0ABN3RRE6</accession>
<dbReference type="RefSeq" id="WP_344395805.1">
    <property type="nucleotide sequence ID" value="NZ_BAAASJ010000116.1"/>
</dbReference>
<protein>
    <submittedName>
        <fullName evidence="1">Uncharacterized protein</fullName>
    </submittedName>
</protein>
<evidence type="ECO:0000313" key="2">
    <source>
        <dbReference type="Proteomes" id="UP001500151"/>
    </source>
</evidence>